<dbReference type="FunFam" id="3.40.50.300:FF:000163">
    <property type="entry name" value="Multidrug resistance-associated protein member 4"/>
    <property type="match status" value="1"/>
</dbReference>
<dbReference type="InterPro" id="IPR003593">
    <property type="entry name" value="AAA+_ATPase"/>
</dbReference>
<dbReference type="SUPFAM" id="SSF52540">
    <property type="entry name" value="P-loop containing nucleoside triphosphate hydrolases"/>
    <property type="match status" value="2"/>
</dbReference>
<evidence type="ECO:0000313" key="14">
    <source>
        <dbReference type="EMBL" id="EGC38375.1"/>
    </source>
</evidence>
<feature type="region of interest" description="Disordered" evidence="10">
    <location>
        <begin position="63"/>
        <end position="82"/>
    </location>
</feature>
<dbReference type="KEGG" id="dpp:DICPUDRAFT_148988"/>
<dbReference type="InterPro" id="IPR027417">
    <property type="entry name" value="P-loop_NTPase"/>
</dbReference>
<evidence type="ECO:0000256" key="10">
    <source>
        <dbReference type="SAM" id="MobiDB-lite"/>
    </source>
</evidence>
<feature type="compositionally biased region" description="Low complexity" evidence="10">
    <location>
        <begin position="13"/>
        <end position="23"/>
    </location>
</feature>
<feature type="domain" description="ABC transporter" evidence="12">
    <location>
        <begin position="1222"/>
        <end position="1458"/>
    </location>
</feature>
<organism evidence="14 15">
    <name type="scientific">Dictyostelium purpureum</name>
    <name type="common">Slime mold</name>
    <dbReference type="NCBI Taxonomy" id="5786"/>
    <lineage>
        <taxon>Eukaryota</taxon>
        <taxon>Amoebozoa</taxon>
        <taxon>Evosea</taxon>
        <taxon>Eumycetozoa</taxon>
        <taxon>Dictyostelia</taxon>
        <taxon>Dictyosteliales</taxon>
        <taxon>Dictyosteliaceae</taxon>
        <taxon>Dictyostelium</taxon>
    </lineage>
</organism>
<dbReference type="CDD" id="cd03250">
    <property type="entry name" value="ABCC_MRP_domain1"/>
    <property type="match status" value="1"/>
</dbReference>
<feature type="transmembrane region" description="Helical" evidence="11">
    <location>
        <begin position="202"/>
        <end position="223"/>
    </location>
</feature>
<dbReference type="GO" id="GO:0005524">
    <property type="term" value="F:ATP binding"/>
    <property type="evidence" value="ECO:0007669"/>
    <property type="project" value="UniProtKB-KW"/>
</dbReference>
<keyword evidence="4 11" id="KW-0812">Transmembrane</keyword>
<dbReference type="FunCoup" id="F0ZCI6">
    <property type="interactions" value="39"/>
</dbReference>
<dbReference type="OrthoDB" id="6500128at2759"/>
<dbReference type="GO" id="GO:0016887">
    <property type="term" value="F:ATP hydrolysis activity"/>
    <property type="evidence" value="ECO:0007669"/>
    <property type="project" value="InterPro"/>
</dbReference>
<dbReference type="Pfam" id="PF00664">
    <property type="entry name" value="ABC_membrane"/>
    <property type="match status" value="2"/>
</dbReference>
<keyword evidence="3" id="KW-0813">Transport</keyword>
<dbReference type="PROSITE" id="PS00211">
    <property type="entry name" value="ABC_TRANSPORTER_1"/>
    <property type="match status" value="1"/>
</dbReference>
<reference evidence="15" key="1">
    <citation type="journal article" date="2011" name="Genome Biol.">
        <title>Comparative genomics of the social amoebae Dictyostelium discoideum and Dictyostelium purpureum.</title>
        <authorList>
            <consortium name="US DOE Joint Genome Institute (JGI-PGF)"/>
            <person name="Sucgang R."/>
            <person name="Kuo A."/>
            <person name="Tian X."/>
            <person name="Salerno W."/>
            <person name="Parikh A."/>
            <person name="Feasley C.L."/>
            <person name="Dalin E."/>
            <person name="Tu H."/>
            <person name="Huang E."/>
            <person name="Barry K."/>
            <person name="Lindquist E."/>
            <person name="Shapiro H."/>
            <person name="Bruce D."/>
            <person name="Schmutz J."/>
            <person name="Salamov A."/>
            <person name="Fey P."/>
            <person name="Gaudet P."/>
            <person name="Anjard C."/>
            <person name="Babu M.M."/>
            <person name="Basu S."/>
            <person name="Bushmanova Y."/>
            <person name="van der Wel H."/>
            <person name="Katoh-Kurasawa M."/>
            <person name="Dinh C."/>
            <person name="Coutinho P.M."/>
            <person name="Saito T."/>
            <person name="Elias M."/>
            <person name="Schaap P."/>
            <person name="Kay R.R."/>
            <person name="Henrissat B."/>
            <person name="Eichinger L."/>
            <person name="Rivero F."/>
            <person name="Putnam N.H."/>
            <person name="West C.M."/>
            <person name="Loomis W.F."/>
            <person name="Chisholm R.L."/>
            <person name="Shaulsky G."/>
            <person name="Strassmann J.E."/>
            <person name="Queller D.C."/>
            <person name="Kuspa A."/>
            <person name="Grigoriev I.V."/>
        </authorList>
    </citation>
    <scope>NUCLEOTIDE SEQUENCE [LARGE SCALE GENOMIC DNA]</scope>
    <source>
        <strain evidence="15">QSDP1</strain>
    </source>
</reference>
<dbReference type="CDD" id="cd03244">
    <property type="entry name" value="ABCC_MRP_domain2"/>
    <property type="match status" value="1"/>
</dbReference>
<feature type="region of interest" description="Disordered" evidence="10">
    <location>
        <begin position="1"/>
        <end position="31"/>
    </location>
</feature>
<dbReference type="SUPFAM" id="SSF90123">
    <property type="entry name" value="ABC transporter transmembrane region"/>
    <property type="match status" value="2"/>
</dbReference>
<feature type="domain" description="ABC transmembrane type-1" evidence="13">
    <location>
        <begin position="208"/>
        <end position="485"/>
    </location>
</feature>
<evidence type="ECO:0000259" key="13">
    <source>
        <dbReference type="PROSITE" id="PS50929"/>
    </source>
</evidence>
<keyword evidence="6" id="KW-0547">Nucleotide-binding</keyword>
<evidence type="ECO:0000256" key="11">
    <source>
        <dbReference type="SAM" id="Phobius"/>
    </source>
</evidence>
<evidence type="ECO:0000256" key="2">
    <source>
        <dbReference type="ARBA" id="ARBA00009726"/>
    </source>
</evidence>
<evidence type="ECO:0000256" key="4">
    <source>
        <dbReference type="ARBA" id="ARBA00022692"/>
    </source>
</evidence>
<evidence type="ECO:0000256" key="1">
    <source>
        <dbReference type="ARBA" id="ARBA00004141"/>
    </source>
</evidence>
<dbReference type="PROSITE" id="PS50893">
    <property type="entry name" value="ABC_TRANSPORTER_2"/>
    <property type="match status" value="2"/>
</dbReference>
<protein>
    <recommendedName>
        <fullName evidence="16">ABC transporter C family protein</fullName>
    </recommendedName>
</protein>
<feature type="transmembrane region" description="Helical" evidence="11">
    <location>
        <begin position="1030"/>
        <end position="1058"/>
    </location>
</feature>
<accession>F0ZCI6</accession>
<dbReference type="VEuPathDB" id="AmoebaDB:DICPUDRAFT_148988"/>
<dbReference type="STRING" id="5786.F0ZCI6"/>
<feature type="domain" description="ABC transporter" evidence="12">
    <location>
        <begin position="593"/>
        <end position="834"/>
    </location>
</feature>
<evidence type="ECO:0000256" key="5">
    <source>
        <dbReference type="ARBA" id="ARBA00022737"/>
    </source>
</evidence>
<dbReference type="FunFam" id="3.40.50.300:FF:002981">
    <property type="entry name" value="ABC transporter C family member 5"/>
    <property type="match status" value="1"/>
</dbReference>
<dbReference type="InterPro" id="IPR036640">
    <property type="entry name" value="ABC1_TM_sf"/>
</dbReference>
<feature type="transmembrane region" description="Helical" evidence="11">
    <location>
        <begin position="1128"/>
        <end position="1149"/>
    </location>
</feature>
<dbReference type="GO" id="GO:0016020">
    <property type="term" value="C:membrane"/>
    <property type="evidence" value="ECO:0007669"/>
    <property type="project" value="UniProtKB-SubCell"/>
</dbReference>
<dbReference type="PANTHER" id="PTHR24223:SF456">
    <property type="entry name" value="MULTIDRUG RESISTANCE-ASSOCIATED PROTEIN LETHAL(2)03659"/>
    <property type="match status" value="1"/>
</dbReference>
<dbReference type="CDD" id="cd18580">
    <property type="entry name" value="ABC_6TM_ABCC_D2"/>
    <property type="match status" value="1"/>
</dbReference>
<dbReference type="CDD" id="cd18579">
    <property type="entry name" value="ABC_6TM_ABCC_D1"/>
    <property type="match status" value="1"/>
</dbReference>
<evidence type="ECO:0000256" key="7">
    <source>
        <dbReference type="ARBA" id="ARBA00022840"/>
    </source>
</evidence>
<evidence type="ECO:0008006" key="16">
    <source>
        <dbReference type="Google" id="ProtNLM"/>
    </source>
</evidence>
<dbReference type="InterPro" id="IPR050173">
    <property type="entry name" value="ABC_transporter_C-like"/>
</dbReference>
<dbReference type="EMBL" id="GL870978">
    <property type="protein sequence ID" value="EGC38375.1"/>
    <property type="molecule type" value="Genomic_DNA"/>
</dbReference>
<gene>
    <name evidence="14" type="primary">ABCC5</name>
    <name evidence="14" type="ORF">DICPUDRAFT_148988</name>
</gene>
<dbReference type="FunFam" id="1.20.1560.10:FF:000024">
    <property type="entry name" value="ABC transporter C family member 2"/>
    <property type="match status" value="1"/>
</dbReference>
<comment type="subcellular location">
    <subcellularLocation>
        <location evidence="1">Membrane</location>
        <topology evidence="1">Multi-pass membrane protein</topology>
    </subcellularLocation>
</comment>
<evidence type="ECO:0000256" key="6">
    <source>
        <dbReference type="ARBA" id="ARBA00022741"/>
    </source>
</evidence>
<dbReference type="SMART" id="SM00382">
    <property type="entry name" value="AAA"/>
    <property type="match status" value="2"/>
</dbReference>
<dbReference type="InterPro" id="IPR011527">
    <property type="entry name" value="ABC1_TM_dom"/>
</dbReference>
<dbReference type="InterPro" id="IPR017871">
    <property type="entry name" value="ABC_transporter-like_CS"/>
</dbReference>
<evidence type="ECO:0000259" key="12">
    <source>
        <dbReference type="PROSITE" id="PS50893"/>
    </source>
</evidence>
<dbReference type="PROSITE" id="PS50929">
    <property type="entry name" value="ABC_TM1F"/>
    <property type="match status" value="2"/>
</dbReference>
<feature type="transmembrane region" description="Helical" evidence="11">
    <location>
        <begin position="243"/>
        <end position="261"/>
    </location>
</feature>
<name>F0ZCI6_DICPU</name>
<evidence type="ECO:0000256" key="3">
    <source>
        <dbReference type="ARBA" id="ARBA00022448"/>
    </source>
</evidence>
<feature type="region of interest" description="Disordered" evidence="10">
    <location>
        <begin position="574"/>
        <end position="594"/>
    </location>
</feature>
<dbReference type="Gene3D" id="3.40.50.300">
    <property type="entry name" value="P-loop containing nucleotide triphosphate hydrolases"/>
    <property type="match status" value="2"/>
</dbReference>
<dbReference type="GO" id="GO:0055085">
    <property type="term" value="P:transmembrane transport"/>
    <property type="evidence" value="ECO:0000318"/>
    <property type="project" value="GO_Central"/>
</dbReference>
<proteinExistence type="inferred from homology"/>
<feature type="domain" description="ABC transmembrane type-1" evidence="13">
    <location>
        <begin position="907"/>
        <end position="1185"/>
    </location>
</feature>
<dbReference type="Proteomes" id="UP000001064">
    <property type="component" value="Unassembled WGS sequence"/>
</dbReference>
<keyword evidence="15" id="KW-1185">Reference proteome</keyword>
<feature type="transmembrane region" description="Helical" evidence="11">
    <location>
        <begin position="892"/>
        <end position="913"/>
    </location>
</feature>
<evidence type="ECO:0000313" key="15">
    <source>
        <dbReference type="Proteomes" id="UP000001064"/>
    </source>
</evidence>
<keyword evidence="5" id="KW-0677">Repeat</keyword>
<dbReference type="Gene3D" id="1.20.1560.10">
    <property type="entry name" value="ABC transporter type 1, transmembrane domain"/>
    <property type="match status" value="2"/>
</dbReference>
<evidence type="ECO:0000256" key="9">
    <source>
        <dbReference type="ARBA" id="ARBA00023136"/>
    </source>
</evidence>
<dbReference type="OMA" id="ACAQWFH"/>
<evidence type="ECO:0000256" key="8">
    <source>
        <dbReference type="ARBA" id="ARBA00022989"/>
    </source>
</evidence>
<dbReference type="InterPro" id="IPR044726">
    <property type="entry name" value="ABCC_6TM_D2"/>
</dbReference>
<feature type="transmembrane region" description="Helical" evidence="11">
    <location>
        <begin position="944"/>
        <end position="967"/>
    </location>
</feature>
<comment type="similarity">
    <text evidence="2">Belongs to the ABC transporter superfamily. ABCC family. Conjugate transporter (TC 3.A.1.208) subfamily.</text>
</comment>
<dbReference type="InterPro" id="IPR003439">
    <property type="entry name" value="ABC_transporter-like_ATP-bd"/>
</dbReference>
<feature type="compositionally biased region" description="Basic and acidic residues" evidence="10">
    <location>
        <begin position="1"/>
        <end position="12"/>
    </location>
</feature>
<dbReference type="InterPro" id="IPR044746">
    <property type="entry name" value="ABCC_6TM_D1"/>
</dbReference>
<sequence>MKYQNLEDKEYTSNDNSSITSSDNESDEHQKINDGVELEEINLGDNGIGGNIVNNVSFNYSTNNNDSGNSSDGDYNISNNNSNNNYENIKVINEQQELNNDLQDYGSEKEDLLDQVKKKGFGGLKSPEEHANIFSKLTYLWADKFVYYCFKNVLQLDDIWDLASFDTSHYLYKTMEKNWNEQLASGKKPSFFKASWKSFGKYFMLSWVFYGLNVISQFIGPQILQRIVKYVQGTTDLGENWGYYYSIILFTNAMIGSVFLYQSSMISARTGNRLKSIMVLFVYKKSLKLSNSSRNKKSNGEIVNLMSNDAQRLLEIFQFVNIALFALPMIGVAMVLLYQCLGWPSFITLAVMGLTLPFNSLQGSKLSKFRRKLVQFTDQRVKVTNEMFQAIKTIKLYSWEDSFLKRVLEKRENEMKFLQSFVRFRYSLVIVITSLPTVVSILMFTVYYLVNKELPAAKIFAAVAYLNILRVPFNFLPHCYNLYIQFKVSLDRVVSFLGLEEIEPRQSDTCLYVNKDLENESDEIIKSKPKDLLPENKEKGIFISGGTFSWSSLTQQQQQQQQAVLSIKDESKQSLTKNDSLNEENQGKPKKPSKFKDVINKIPFFAKHQFDDGGERSKSKSVDTNFNLKDISLQIKGNGTLLMVIGGVGSGKSSICQAVLGEMEILKGSLLVNGSIAYVSQQSWIMNATLRDNILFGKEYDEKKYQNVLDVCALRPDIALFPQGDMVEIGERGINLSGGQKQRVAIARSVYCDADIYVLDDVLSAVDAHVGKHLFHKCIRGALKDKIVILATNQINYAPYSTETIILKQGEIEERGTFQQLIESNSDPSDKSKFSNLLKQFSVSDQEQNEKEINQDEEVQDEKVEINNNKDGDGSLIKAEEIEEGSVSFRHYLYYFTVGGKYLFLCALIGFFIDTSTQTFTNWWLSSWSSAHYGKDSSLTGSQFLGIFVGIGVTSIVLVATRIVLFYEYTLGASREIHLKLFKSMIKAPMSFFDTTPLGRILNRFTRDTDIIDMLMTQSVSQFLNFSTNVLAILVVISIITPILLAPLTPIIIIFYFLQYFYRSTSIQVQRLESVSRSPIFSHFSETLYGVITLRAYRKEKENELLNQKLLDNNNKCYLTLQAMNQWLGLRLNLLGNLVMFFSCLFIILNKDSISIASVGLSLSYTLSLTTNLNKATVQVADTETKMNSVERISHYTKVPSEAPQIIENNRPPSHWPSKGSIVFKNVFMSYREGLPAVLKGISFQINPGEKIGIAGRTGSGKSSTLLALFRLVELSSGSIFIDDIDVSTIGLKDLRHNLSLIPQDPWMFNGTLRENLDPLSEYSDHDLWEVLKDIQLYDVVREMNGDSGLDSRVNEGGENWSQGQRQLICLGRALLKRPRILVLDEATASVDTHTDQLIQKCIREKFQHCTILTIAHRINTILDSDRIMILDSGTISEFDKPSKLIQNESSLLNFLINETGEHNSKLLRSMIKY</sequence>
<dbReference type="PANTHER" id="PTHR24223">
    <property type="entry name" value="ATP-BINDING CASSETTE SUB-FAMILY C"/>
    <property type="match status" value="1"/>
</dbReference>
<dbReference type="FunFam" id="1.20.1560.10:FF:000010">
    <property type="entry name" value="Multidrug resistance-associated ABC transporter"/>
    <property type="match status" value="1"/>
</dbReference>
<dbReference type="GeneID" id="10502272"/>
<dbReference type="Pfam" id="PF00005">
    <property type="entry name" value="ABC_tran"/>
    <property type="match status" value="2"/>
</dbReference>
<dbReference type="InParanoid" id="F0ZCI6"/>
<keyword evidence="7" id="KW-0067">ATP-binding</keyword>
<keyword evidence="8 11" id="KW-1133">Transmembrane helix</keyword>
<dbReference type="eggNOG" id="KOG0054">
    <property type="taxonomic scope" value="Eukaryota"/>
</dbReference>
<feature type="transmembrane region" description="Helical" evidence="11">
    <location>
        <begin position="316"/>
        <end position="337"/>
    </location>
</feature>
<feature type="transmembrane region" description="Helical" evidence="11">
    <location>
        <begin position="426"/>
        <end position="450"/>
    </location>
</feature>
<feature type="transmembrane region" description="Helical" evidence="11">
    <location>
        <begin position="343"/>
        <end position="361"/>
    </location>
</feature>
<dbReference type="GO" id="GO:0140359">
    <property type="term" value="F:ABC-type transporter activity"/>
    <property type="evidence" value="ECO:0000318"/>
    <property type="project" value="GO_Central"/>
</dbReference>
<dbReference type="GO" id="GO:0030587">
    <property type="term" value="P:sorocarp development"/>
    <property type="evidence" value="ECO:0007669"/>
    <property type="project" value="UniProtKB-ARBA"/>
</dbReference>
<dbReference type="RefSeq" id="XP_003285132.1">
    <property type="nucleotide sequence ID" value="XM_003285084.1"/>
</dbReference>
<keyword evidence="9 11" id="KW-0472">Membrane</keyword>